<keyword evidence="4 9" id="KW-0456">Lyase</keyword>
<feature type="domain" description="Tetrapyrrole biosynthesis uroporphyrinogen III synthase" evidence="10">
    <location>
        <begin position="25"/>
        <end position="217"/>
    </location>
</feature>
<organism evidence="11 12">
    <name type="scientific">Winkia neuii subsp. anitrata</name>
    <dbReference type="NCBI Taxonomy" id="29318"/>
    <lineage>
        <taxon>Bacteria</taxon>
        <taxon>Bacillati</taxon>
        <taxon>Actinomycetota</taxon>
        <taxon>Actinomycetes</taxon>
        <taxon>Actinomycetales</taxon>
        <taxon>Actinomycetaceae</taxon>
        <taxon>Winkia</taxon>
    </lineage>
</organism>
<evidence type="ECO:0000256" key="9">
    <source>
        <dbReference type="RuleBase" id="RU366031"/>
    </source>
</evidence>
<protein>
    <recommendedName>
        <fullName evidence="7 9">Uroporphyrinogen-III synthase</fullName>
        <ecNumber evidence="3 9">4.2.1.75</ecNumber>
    </recommendedName>
</protein>
<dbReference type="Gene3D" id="3.40.50.10090">
    <property type="match status" value="2"/>
</dbReference>
<sequence>MLAVLTASSDRALARDLARLAPCEVAAAPLTEQVGLPFRLPERDFDWIFFTSARTLQFLGEDGRASVRNSSARIASVGPATTRALHREGLTADLEPANHSAAGLVASLMLLSRPGQNAWLPGSAKAKPTLATGLSNLGITPTRTAVYDTIPVGELPTEYECADVVAITSASAASALADLMVPAPPVVTIGAPSRKAALDAGLTVLDSATEPTAAGLAQSLERVSKKFH</sequence>
<dbReference type="RefSeq" id="WP_004807902.1">
    <property type="nucleotide sequence ID" value="NZ_CP116394.1"/>
</dbReference>
<comment type="catalytic activity">
    <reaction evidence="8 9">
        <text>hydroxymethylbilane = uroporphyrinogen III + H2O</text>
        <dbReference type="Rhea" id="RHEA:18965"/>
        <dbReference type="ChEBI" id="CHEBI:15377"/>
        <dbReference type="ChEBI" id="CHEBI:57308"/>
        <dbReference type="ChEBI" id="CHEBI:57845"/>
        <dbReference type="EC" id="4.2.1.75"/>
    </reaction>
</comment>
<dbReference type="InterPro" id="IPR039793">
    <property type="entry name" value="UROS/Hem4"/>
</dbReference>
<name>A0AB38XPE3_9ACTO</name>
<evidence type="ECO:0000259" key="10">
    <source>
        <dbReference type="Pfam" id="PF02602"/>
    </source>
</evidence>
<evidence type="ECO:0000313" key="12">
    <source>
        <dbReference type="Proteomes" id="UP001211044"/>
    </source>
</evidence>
<proteinExistence type="inferred from homology"/>
<comment type="function">
    <text evidence="6 9">Catalyzes cyclization of the linear tetrapyrrole, hydroxymethylbilane, to the macrocyclic uroporphyrinogen III.</text>
</comment>
<dbReference type="EC" id="4.2.1.75" evidence="3 9"/>
<dbReference type="Pfam" id="PF02602">
    <property type="entry name" value="HEM4"/>
    <property type="match status" value="1"/>
</dbReference>
<keyword evidence="5 9" id="KW-0627">Porphyrin biosynthesis</keyword>
<dbReference type="Proteomes" id="UP001211044">
    <property type="component" value="Chromosome"/>
</dbReference>
<dbReference type="SUPFAM" id="SSF69618">
    <property type="entry name" value="HemD-like"/>
    <property type="match status" value="1"/>
</dbReference>
<dbReference type="InterPro" id="IPR036108">
    <property type="entry name" value="4pyrrol_syn_uPrphyn_synt_sf"/>
</dbReference>
<dbReference type="InterPro" id="IPR003754">
    <property type="entry name" value="4pyrrol_synth_uPrphyn_synth"/>
</dbReference>
<dbReference type="GO" id="GO:0006780">
    <property type="term" value="P:uroporphyrinogen III biosynthetic process"/>
    <property type="evidence" value="ECO:0007669"/>
    <property type="project" value="UniProtKB-UniRule"/>
</dbReference>
<evidence type="ECO:0000256" key="8">
    <source>
        <dbReference type="ARBA" id="ARBA00048617"/>
    </source>
</evidence>
<evidence type="ECO:0000256" key="3">
    <source>
        <dbReference type="ARBA" id="ARBA00013109"/>
    </source>
</evidence>
<evidence type="ECO:0000256" key="2">
    <source>
        <dbReference type="ARBA" id="ARBA00008133"/>
    </source>
</evidence>
<gene>
    <name evidence="11" type="ORF">PIG85_10355</name>
</gene>
<evidence type="ECO:0000256" key="5">
    <source>
        <dbReference type="ARBA" id="ARBA00023244"/>
    </source>
</evidence>
<evidence type="ECO:0000256" key="1">
    <source>
        <dbReference type="ARBA" id="ARBA00004772"/>
    </source>
</evidence>
<dbReference type="GO" id="GO:0006782">
    <property type="term" value="P:protoporphyrinogen IX biosynthetic process"/>
    <property type="evidence" value="ECO:0007669"/>
    <property type="project" value="UniProtKB-UniRule"/>
</dbReference>
<comment type="similarity">
    <text evidence="2 9">Belongs to the uroporphyrinogen-III synthase family.</text>
</comment>
<dbReference type="AlphaFoldDB" id="A0AB38XPE3"/>
<dbReference type="CDD" id="cd06578">
    <property type="entry name" value="HemD"/>
    <property type="match status" value="1"/>
</dbReference>
<reference evidence="11" key="1">
    <citation type="submission" date="2023-01" db="EMBL/GenBank/DDBJ databases">
        <title>Comparative Genomic Analysis of the Clinically-Derived Winkia Strain NY0527 Provides Evidence into the Taxonomic Reassignment of Winkia neuii and Characterizes Their Virulence Traits.</title>
        <authorList>
            <person name="Cai X."/>
            <person name="Peng Y."/>
            <person name="Li M."/>
            <person name="Qiu Y."/>
            <person name="Wang Y."/>
            <person name="Xu L."/>
            <person name="Hou Q."/>
        </authorList>
    </citation>
    <scope>NUCLEOTIDE SEQUENCE</scope>
    <source>
        <strain evidence="11">NY0527</strain>
    </source>
</reference>
<comment type="pathway">
    <text evidence="1 9">Porphyrin-containing compound metabolism; protoporphyrin-IX biosynthesis; coproporphyrinogen-III from 5-aminolevulinate: step 3/4.</text>
</comment>
<dbReference type="EMBL" id="CP116394">
    <property type="protein sequence ID" value="WCE46029.1"/>
    <property type="molecule type" value="Genomic_DNA"/>
</dbReference>
<evidence type="ECO:0000256" key="7">
    <source>
        <dbReference type="ARBA" id="ARBA00040167"/>
    </source>
</evidence>
<dbReference type="PANTHER" id="PTHR38042:SF1">
    <property type="entry name" value="UROPORPHYRINOGEN-III SYNTHASE, CHLOROPLASTIC"/>
    <property type="match status" value="1"/>
</dbReference>
<accession>A0AB38XPE3</accession>
<dbReference type="PANTHER" id="PTHR38042">
    <property type="entry name" value="UROPORPHYRINOGEN-III SYNTHASE, CHLOROPLASTIC"/>
    <property type="match status" value="1"/>
</dbReference>
<evidence type="ECO:0000256" key="4">
    <source>
        <dbReference type="ARBA" id="ARBA00023239"/>
    </source>
</evidence>
<dbReference type="GO" id="GO:0004852">
    <property type="term" value="F:uroporphyrinogen-III synthase activity"/>
    <property type="evidence" value="ECO:0007669"/>
    <property type="project" value="UniProtKB-UniRule"/>
</dbReference>
<evidence type="ECO:0000256" key="6">
    <source>
        <dbReference type="ARBA" id="ARBA00037589"/>
    </source>
</evidence>
<dbReference type="KEGG" id="wne:PIG85_10355"/>
<evidence type="ECO:0000313" key="11">
    <source>
        <dbReference type="EMBL" id="WCE46029.1"/>
    </source>
</evidence>